<name>A0A0F6W2P7_9BACT</name>
<keyword evidence="2" id="KW-0812">Transmembrane</keyword>
<sequence>MVVIAIALWPTKGSGQARASLVVPVTIGADPPSAAAAVIAREIGALPLDEAWARYEARASTPPPAPTTEELDRWLSRSRDAVRMLALAEHAAAREALAEGMAIAEQHVVELGRDPERVRQVLDTCLDDVRARLETHDDSAESRARACRALIPRGAPSPYRHPPEVVELLARLDAELERAPRGALRVESEPAGCIVRVHGIEVGRTPWASERLAPGELRVQVECGDERGRVHRVIAGEGASPLHVDARFERAVRSDGVLALAYRDRADADAHRFDDAIRLATSFDAREVWLVEARGSTLHVDRVDVVAQRVIASARATTERVAAAIADVRAGRSRDHRGATASEMTPWDPHPTPPPPADRTIEHVIGSVLGGAGVAAFVAAWATYGSRVDLGPELDATQPTDRDFIPMRDTWLNRRYAVWSFAASGAALGIAALPWLMIEADGAPWWSWIVAGVGLATSAIGIVEIATAGTCADDADHDQRCVDAAAAVDRGAIVIATSAPLIAVPIVYAVRDATGGATQVVVEASRDRVVVGARGAF</sequence>
<feature type="transmembrane region" description="Helical" evidence="2">
    <location>
        <begin position="364"/>
        <end position="384"/>
    </location>
</feature>
<dbReference type="AlphaFoldDB" id="A0A0F6W2P7"/>
<reference evidence="4 5" key="1">
    <citation type="submission" date="2015-03" db="EMBL/GenBank/DDBJ databases">
        <title>Genome assembly of Sandaracinus amylolyticus DSM 53668.</title>
        <authorList>
            <person name="Sharma G."/>
            <person name="Subramanian S."/>
        </authorList>
    </citation>
    <scope>NUCLEOTIDE SEQUENCE [LARGE SCALE GENOMIC DNA]</scope>
    <source>
        <strain evidence="4 5">DSM 53668</strain>
    </source>
</reference>
<feature type="region of interest" description="Disordered" evidence="1">
    <location>
        <begin position="332"/>
        <end position="355"/>
    </location>
</feature>
<evidence type="ECO:0000313" key="4">
    <source>
        <dbReference type="EMBL" id="AKF05905.1"/>
    </source>
</evidence>
<dbReference type="Pfam" id="PF08308">
    <property type="entry name" value="PEGA"/>
    <property type="match status" value="1"/>
</dbReference>
<accession>A0A0F6W2P7</accession>
<evidence type="ECO:0000313" key="5">
    <source>
        <dbReference type="Proteomes" id="UP000034883"/>
    </source>
</evidence>
<evidence type="ECO:0000256" key="1">
    <source>
        <dbReference type="SAM" id="MobiDB-lite"/>
    </source>
</evidence>
<dbReference type="STRING" id="927083.DB32_003054"/>
<evidence type="ECO:0000259" key="3">
    <source>
        <dbReference type="Pfam" id="PF08308"/>
    </source>
</evidence>
<dbReference type="Proteomes" id="UP000034883">
    <property type="component" value="Chromosome"/>
</dbReference>
<evidence type="ECO:0000256" key="2">
    <source>
        <dbReference type="SAM" id="Phobius"/>
    </source>
</evidence>
<keyword evidence="2" id="KW-1133">Transmembrane helix</keyword>
<dbReference type="InterPro" id="IPR013229">
    <property type="entry name" value="PEGA"/>
</dbReference>
<feature type="transmembrane region" description="Helical" evidence="2">
    <location>
        <begin position="416"/>
        <end position="437"/>
    </location>
</feature>
<keyword evidence="2" id="KW-0472">Membrane</keyword>
<feature type="transmembrane region" description="Helical" evidence="2">
    <location>
        <begin position="443"/>
        <end position="463"/>
    </location>
</feature>
<dbReference type="KEGG" id="samy:DB32_003054"/>
<dbReference type="EMBL" id="CP011125">
    <property type="protein sequence ID" value="AKF05905.1"/>
    <property type="molecule type" value="Genomic_DNA"/>
</dbReference>
<gene>
    <name evidence="4" type="ORF">DB32_003054</name>
</gene>
<organism evidence="4 5">
    <name type="scientific">Sandaracinus amylolyticus</name>
    <dbReference type="NCBI Taxonomy" id="927083"/>
    <lineage>
        <taxon>Bacteria</taxon>
        <taxon>Pseudomonadati</taxon>
        <taxon>Myxococcota</taxon>
        <taxon>Polyangia</taxon>
        <taxon>Polyangiales</taxon>
        <taxon>Sandaracinaceae</taxon>
        <taxon>Sandaracinus</taxon>
    </lineage>
</organism>
<keyword evidence="5" id="KW-1185">Reference proteome</keyword>
<proteinExistence type="predicted"/>
<feature type="domain" description="PEGA" evidence="3">
    <location>
        <begin position="182"/>
        <end position="222"/>
    </location>
</feature>
<protein>
    <recommendedName>
        <fullName evidence="3">PEGA domain-containing protein</fullName>
    </recommendedName>
</protein>